<dbReference type="STRING" id="1838286.Verru16b_01528"/>
<dbReference type="KEGG" id="obg:Verru16b_01528"/>
<organism evidence="2 3">
    <name type="scientific">Lacunisphaera limnophila</name>
    <dbReference type="NCBI Taxonomy" id="1838286"/>
    <lineage>
        <taxon>Bacteria</taxon>
        <taxon>Pseudomonadati</taxon>
        <taxon>Verrucomicrobiota</taxon>
        <taxon>Opitutia</taxon>
        <taxon>Opitutales</taxon>
        <taxon>Opitutaceae</taxon>
        <taxon>Lacunisphaera</taxon>
    </lineage>
</organism>
<evidence type="ECO:0000313" key="3">
    <source>
        <dbReference type="Proteomes" id="UP000095228"/>
    </source>
</evidence>
<evidence type="ECO:0000313" key="2">
    <source>
        <dbReference type="EMBL" id="AOS44466.1"/>
    </source>
</evidence>
<protein>
    <submittedName>
        <fullName evidence="2">Uncharacterized protein</fullName>
    </submittedName>
</protein>
<keyword evidence="1" id="KW-0732">Signal</keyword>
<proteinExistence type="predicted"/>
<feature type="signal peptide" evidence="1">
    <location>
        <begin position="1"/>
        <end position="21"/>
    </location>
</feature>
<sequence length="169" mass="17797">MKPSLPTFALLLALAAGPAFAQAPTAVTETLKKVAARYSLTEQRIAETVGRRLNPQPLPASLPNPFYSGVELTELAAPPPETELVPDAPDLSDADTLAKIGPALRISGLVVRDGLPHLIVNSIVCKAGDVIPIPTPGRDTPIFIQVRKISPDAFTLGLNAAELTLPLKL</sequence>
<dbReference type="AlphaFoldDB" id="A0A1D8AUD6"/>
<accession>A0A1D8AUD6</accession>
<dbReference type="RefSeq" id="WP_069961712.1">
    <property type="nucleotide sequence ID" value="NZ_CP016094.1"/>
</dbReference>
<keyword evidence="3" id="KW-1185">Reference proteome</keyword>
<reference evidence="2 3" key="1">
    <citation type="submission" date="2016-06" db="EMBL/GenBank/DDBJ databases">
        <title>Three novel species with peptidoglycan cell walls form the new genus Lacunisphaera gen. nov. in the family Opitutaceae of the verrucomicrobial subdivision 4.</title>
        <authorList>
            <person name="Rast P."/>
            <person name="Gloeckner I."/>
            <person name="Jogler M."/>
            <person name="Boedeker C."/>
            <person name="Jeske O."/>
            <person name="Wiegand S."/>
            <person name="Reinhardt R."/>
            <person name="Schumann P."/>
            <person name="Rohde M."/>
            <person name="Spring S."/>
            <person name="Gloeckner F.O."/>
            <person name="Jogler C."/>
        </authorList>
    </citation>
    <scope>NUCLEOTIDE SEQUENCE [LARGE SCALE GENOMIC DNA]</scope>
    <source>
        <strain evidence="2 3">IG16b</strain>
    </source>
</reference>
<dbReference type="EMBL" id="CP016094">
    <property type="protein sequence ID" value="AOS44466.1"/>
    <property type="molecule type" value="Genomic_DNA"/>
</dbReference>
<gene>
    <name evidence="2" type="ORF">Verru16b_01528</name>
</gene>
<dbReference type="Proteomes" id="UP000095228">
    <property type="component" value="Chromosome"/>
</dbReference>
<name>A0A1D8AUD6_9BACT</name>
<evidence type="ECO:0000256" key="1">
    <source>
        <dbReference type="SAM" id="SignalP"/>
    </source>
</evidence>
<feature type="chain" id="PRO_5009105276" evidence="1">
    <location>
        <begin position="22"/>
        <end position="169"/>
    </location>
</feature>